<dbReference type="RefSeq" id="WP_256409989.1">
    <property type="nucleotide sequence ID" value="NZ_JANHDN010000008.1"/>
</dbReference>
<organism evidence="4 5">
    <name type="scientific">Halorubrum rutilum</name>
    <dbReference type="NCBI Taxonomy" id="1364933"/>
    <lineage>
        <taxon>Archaea</taxon>
        <taxon>Methanobacteriati</taxon>
        <taxon>Methanobacteriota</taxon>
        <taxon>Stenosarchaea group</taxon>
        <taxon>Halobacteria</taxon>
        <taxon>Halobacteriales</taxon>
        <taxon>Haloferacaceae</taxon>
        <taxon>Halorubrum</taxon>
    </lineage>
</organism>
<dbReference type="AlphaFoldDB" id="A0ABD6APN7"/>
<dbReference type="InterPro" id="IPR006015">
    <property type="entry name" value="Universal_stress_UspA"/>
</dbReference>
<reference evidence="4 5" key="1">
    <citation type="journal article" date="2019" name="Int. J. Syst. Evol. Microbiol.">
        <title>The Global Catalogue of Microorganisms (GCM) 10K type strain sequencing project: providing services to taxonomists for standard genome sequencing and annotation.</title>
        <authorList>
            <consortium name="The Broad Institute Genomics Platform"/>
            <consortium name="The Broad Institute Genome Sequencing Center for Infectious Disease"/>
            <person name="Wu L."/>
            <person name="Ma J."/>
        </authorList>
    </citation>
    <scope>NUCLEOTIDE SEQUENCE [LARGE SCALE GENOMIC DNA]</scope>
    <source>
        <strain evidence="4 5">CGMCC 1.12554</strain>
    </source>
</reference>
<protein>
    <submittedName>
        <fullName evidence="4">Universal stress protein</fullName>
    </submittedName>
</protein>
<dbReference type="EMBL" id="JBHTBL010000012">
    <property type="protein sequence ID" value="MFC7325711.1"/>
    <property type="molecule type" value="Genomic_DNA"/>
</dbReference>
<dbReference type="SUPFAM" id="SSF52402">
    <property type="entry name" value="Adenine nucleotide alpha hydrolases-like"/>
    <property type="match status" value="1"/>
</dbReference>
<dbReference type="Pfam" id="PF00582">
    <property type="entry name" value="Usp"/>
    <property type="match status" value="1"/>
</dbReference>
<dbReference type="PRINTS" id="PR01438">
    <property type="entry name" value="UNVRSLSTRESS"/>
</dbReference>
<evidence type="ECO:0000313" key="4">
    <source>
        <dbReference type="EMBL" id="MFC7325711.1"/>
    </source>
</evidence>
<dbReference type="PANTHER" id="PTHR46268">
    <property type="entry name" value="STRESS RESPONSE PROTEIN NHAX"/>
    <property type="match status" value="1"/>
</dbReference>
<dbReference type="InterPro" id="IPR014729">
    <property type="entry name" value="Rossmann-like_a/b/a_fold"/>
</dbReference>
<dbReference type="PANTHER" id="PTHR46268:SF6">
    <property type="entry name" value="UNIVERSAL STRESS PROTEIN UP12"/>
    <property type="match status" value="1"/>
</dbReference>
<evidence type="ECO:0000256" key="2">
    <source>
        <dbReference type="SAM" id="MobiDB-lite"/>
    </source>
</evidence>
<dbReference type="Gene3D" id="3.40.50.620">
    <property type="entry name" value="HUPs"/>
    <property type="match status" value="1"/>
</dbReference>
<sequence length="152" mass="15696">MSIETVLLAVGTEDEKRTEQIAREAIAVAEPTGAEVVLTHVFDDDEFDGVRTKLGVDPASEGSTPDAVAERHTTTRAVARALDEAGVAYSVRGAVGDHADEVVAAASAVGADRVVVGGRRRSPTGKAVFGSVAQEVILSAPCPVTFVREVAA</sequence>
<feature type="region of interest" description="Disordered" evidence="2">
    <location>
        <begin position="52"/>
        <end position="71"/>
    </location>
</feature>
<evidence type="ECO:0000259" key="3">
    <source>
        <dbReference type="Pfam" id="PF00582"/>
    </source>
</evidence>
<name>A0ABD6APN7_9EURY</name>
<comment type="caution">
    <text evidence="4">The sequence shown here is derived from an EMBL/GenBank/DDBJ whole genome shotgun (WGS) entry which is preliminary data.</text>
</comment>
<dbReference type="Proteomes" id="UP001596545">
    <property type="component" value="Unassembled WGS sequence"/>
</dbReference>
<proteinExistence type="inferred from homology"/>
<comment type="similarity">
    <text evidence="1">Belongs to the universal stress protein A family.</text>
</comment>
<evidence type="ECO:0000256" key="1">
    <source>
        <dbReference type="ARBA" id="ARBA00008791"/>
    </source>
</evidence>
<feature type="domain" description="UspA" evidence="3">
    <location>
        <begin position="10"/>
        <end position="148"/>
    </location>
</feature>
<dbReference type="InterPro" id="IPR006016">
    <property type="entry name" value="UspA"/>
</dbReference>
<accession>A0ABD6APN7</accession>
<dbReference type="CDD" id="cd00293">
    <property type="entry name" value="USP-like"/>
    <property type="match status" value="1"/>
</dbReference>
<gene>
    <name evidence="4" type="ORF">ACFQMF_14130</name>
</gene>
<keyword evidence="5" id="KW-1185">Reference proteome</keyword>
<evidence type="ECO:0000313" key="5">
    <source>
        <dbReference type="Proteomes" id="UP001596545"/>
    </source>
</evidence>